<evidence type="ECO:0000256" key="5">
    <source>
        <dbReference type="ARBA" id="ARBA00023186"/>
    </source>
</evidence>
<evidence type="ECO:0000256" key="6">
    <source>
        <dbReference type="SAM" id="SignalP"/>
    </source>
</evidence>
<dbReference type="InterPro" id="IPR016148">
    <property type="entry name" value="Pili_assmbl_chaperone_C"/>
</dbReference>
<dbReference type="OrthoDB" id="9131059at2"/>
<dbReference type="Gene3D" id="2.60.40.10">
    <property type="entry name" value="Immunoglobulins"/>
    <property type="match status" value="2"/>
</dbReference>
<evidence type="ECO:0000313" key="9">
    <source>
        <dbReference type="EMBL" id="BAN46161.1"/>
    </source>
</evidence>
<keyword evidence="5" id="KW-0143">Chaperone</keyword>
<dbReference type="PATRIC" id="fig|1245471.3.peg.424"/>
<dbReference type="PANTHER" id="PTHR30251">
    <property type="entry name" value="PILUS ASSEMBLY CHAPERONE"/>
    <property type="match status" value="1"/>
</dbReference>
<dbReference type="KEGG" id="pre:PCA10_04290"/>
<dbReference type="PRINTS" id="PR00969">
    <property type="entry name" value="CHAPERONPILI"/>
</dbReference>
<proteinExistence type="inferred from homology"/>
<keyword evidence="3 6" id="KW-0732">Signal</keyword>
<sequence>MEFKNTSKLVLGGFLLLASGLASAAITLSGTRVILQAPAKEASIIVKNPTTDDLMIQSWLESESADGKDVPFAITPPLSRLNGNKQQALRILFYGEGLPTDKESLFRLNVQEIPQKAKDDNTLQIALRQRIKFFYRPAGLQGKPEDAPQALKWRLVNQGGQSSLEVSNPTAYHVSLGSVRLVSGGRNHSVEADDLVAPGKSQRFAVKGLSGSAAGAKVEFESINDYGGNDKHSSDLAP</sequence>
<evidence type="ECO:0000259" key="7">
    <source>
        <dbReference type="Pfam" id="PF00345"/>
    </source>
</evidence>
<evidence type="ECO:0000259" key="8">
    <source>
        <dbReference type="Pfam" id="PF02753"/>
    </source>
</evidence>
<feature type="domain" description="Pili assembly chaperone C-terminal" evidence="8">
    <location>
        <begin position="166"/>
        <end position="230"/>
    </location>
</feature>
<comment type="subcellular location">
    <subcellularLocation>
        <location evidence="1">Periplasm</location>
    </subcellularLocation>
</comment>
<feature type="chain" id="PRO_5004545798" evidence="6">
    <location>
        <begin position="25"/>
        <end position="238"/>
    </location>
</feature>
<comment type="similarity">
    <text evidence="2">Belongs to the periplasmic pilus chaperone family.</text>
</comment>
<dbReference type="HOGENOM" id="CLU_070768_2_2_6"/>
<dbReference type="Pfam" id="PF00345">
    <property type="entry name" value="PapD_N"/>
    <property type="match status" value="1"/>
</dbReference>
<dbReference type="PANTHER" id="PTHR30251:SF2">
    <property type="entry name" value="FIMBRIAL CHAPERONE YADV-RELATED"/>
    <property type="match status" value="1"/>
</dbReference>
<protein>
    <submittedName>
        <fullName evidence="9">Putative type 1 pili assembly chaperone</fullName>
    </submittedName>
</protein>
<feature type="signal peptide" evidence="6">
    <location>
        <begin position="1"/>
        <end position="24"/>
    </location>
</feature>
<evidence type="ECO:0000256" key="4">
    <source>
        <dbReference type="ARBA" id="ARBA00022764"/>
    </source>
</evidence>
<dbReference type="Proteomes" id="UP000015503">
    <property type="component" value="Chromosome"/>
</dbReference>
<evidence type="ECO:0000313" key="10">
    <source>
        <dbReference type="Proteomes" id="UP000015503"/>
    </source>
</evidence>
<dbReference type="InterPro" id="IPR036316">
    <property type="entry name" value="Pili_assmbl_chap_C_dom_sf"/>
</dbReference>
<dbReference type="InterPro" id="IPR013783">
    <property type="entry name" value="Ig-like_fold"/>
</dbReference>
<dbReference type="GO" id="GO:0030288">
    <property type="term" value="C:outer membrane-bounded periplasmic space"/>
    <property type="evidence" value="ECO:0007669"/>
    <property type="project" value="InterPro"/>
</dbReference>
<dbReference type="SUPFAM" id="SSF49354">
    <property type="entry name" value="PapD-like"/>
    <property type="match status" value="1"/>
</dbReference>
<keyword evidence="10" id="KW-1185">Reference proteome</keyword>
<feature type="domain" description="Pili assembly chaperone N-terminal" evidence="7">
    <location>
        <begin position="26"/>
        <end position="140"/>
    </location>
</feature>
<evidence type="ECO:0000256" key="3">
    <source>
        <dbReference type="ARBA" id="ARBA00022729"/>
    </source>
</evidence>
<accession>S6AQP4</accession>
<dbReference type="SUPFAM" id="SSF49584">
    <property type="entry name" value="Periplasmic chaperone C-domain"/>
    <property type="match status" value="1"/>
</dbReference>
<name>S6AQP4_METRE</name>
<keyword evidence="4" id="KW-0574">Periplasm</keyword>
<dbReference type="EMBL" id="AP013068">
    <property type="protein sequence ID" value="BAN46161.1"/>
    <property type="molecule type" value="Genomic_DNA"/>
</dbReference>
<dbReference type="eggNOG" id="COG3121">
    <property type="taxonomic scope" value="Bacteria"/>
</dbReference>
<dbReference type="InterPro" id="IPR016147">
    <property type="entry name" value="Pili_assmbl_chaperone_N"/>
</dbReference>
<dbReference type="AlphaFoldDB" id="S6AQP4"/>
<dbReference type="Pfam" id="PF02753">
    <property type="entry name" value="PapD_C"/>
    <property type="match status" value="1"/>
</dbReference>
<dbReference type="GO" id="GO:0071555">
    <property type="term" value="P:cell wall organization"/>
    <property type="evidence" value="ECO:0007669"/>
    <property type="project" value="InterPro"/>
</dbReference>
<dbReference type="InterPro" id="IPR050643">
    <property type="entry name" value="Periplasmic_pilus_chap"/>
</dbReference>
<organism evidence="9 10">
    <name type="scientific">Metapseudomonas resinovorans NBRC 106553</name>
    <dbReference type="NCBI Taxonomy" id="1245471"/>
    <lineage>
        <taxon>Bacteria</taxon>
        <taxon>Pseudomonadati</taxon>
        <taxon>Pseudomonadota</taxon>
        <taxon>Gammaproteobacteria</taxon>
        <taxon>Pseudomonadales</taxon>
        <taxon>Pseudomonadaceae</taxon>
        <taxon>Metapseudomonas</taxon>
    </lineage>
</organism>
<dbReference type="RefSeq" id="WP_016490372.1">
    <property type="nucleotide sequence ID" value="NC_021499.1"/>
</dbReference>
<evidence type="ECO:0000256" key="2">
    <source>
        <dbReference type="ARBA" id="ARBA00007399"/>
    </source>
</evidence>
<dbReference type="STRING" id="1245471.PCA10_04290"/>
<gene>
    <name evidence="9" type="ORF">PCA10_04290</name>
</gene>
<dbReference type="InterPro" id="IPR008962">
    <property type="entry name" value="PapD-like_sf"/>
</dbReference>
<dbReference type="InterPro" id="IPR001829">
    <property type="entry name" value="Pili_assmbl_chaperone_bac"/>
</dbReference>
<evidence type="ECO:0000256" key="1">
    <source>
        <dbReference type="ARBA" id="ARBA00004418"/>
    </source>
</evidence>
<reference evidence="9 10" key="1">
    <citation type="journal article" date="2013" name="Genome Announc.">
        <title>Complete Genome Sequence of the Carbazole Degrader Pseudomonas resinovorans Strain CA10 (NBRC 106553).</title>
        <authorList>
            <person name="Shintani M."/>
            <person name="Hosoyama A."/>
            <person name="Ohji S."/>
            <person name="Tsuchikane K."/>
            <person name="Takarada H."/>
            <person name="Yamazoe A."/>
            <person name="Fujita N."/>
            <person name="Nojiri H."/>
        </authorList>
    </citation>
    <scope>NUCLEOTIDE SEQUENCE [LARGE SCALE GENOMIC DNA]</scope>
    <source>
        <strain evidence="9 10">NBRC 106553</strain>
    </source>
</reference>